<proteinExistence type="predicted"/>
<evidence type="ECO:0000256" key="1">
    <source>
        <dbReference type="SAM" id="Phobius"/>
    </source>
</evidence>
<feature type="transmembrane region" description="Helical" evidence="1">
    <location>
        <begin position="31"/>
        <end position="55"/>
    </location>
</feature>
<evidence type="ECO:0000313" key="3">
    <source>
        <dbReference type="Proteomes" id="UP000552954"/>
    </source>
</evidence>
<dbReference type="InterPro" id="IPR046027">
    <property type="entry name" value="DUF5985"/>
</dbReference>
<organism evidence="2 3">
    <name type="scientific">Ramlibacter montanisoli</name>
    <dbReference type="NCBI Taxonomy" id="2732512"/>
    <lineage>
        <taxon>Bacteria</taxon>
        <taxon>Pseudomonadati</taxon>
        <taxon>Pseudomonadota</taxon>
        <taxon>Betaproteobacteria</taxon>
        <taxon>Burkholderiales</taxon>
        <taxon>Comamonadaceae</taxon>
        <taxon>Ramlibacter</taxon>
    </lineage>
</organism>
<dbReference type="AlphaFoldDB" id="A0A849K4F3"/>
<accession>A0A849K4F3</accession>
<reference evidence="2 3" key="1">
    <citation type="submission" date="2020-05" db="EMBL/GenBank/DDBJ databases">
        <authorList>
            <person name="Khan S.A."/>
            <person name="Jeon C.O."/>
            <person name="Chun B.H."/>
        </authorList>
    </citation>
    <scope>NUCLEOTIDE SEQUENCE [LARGE SCALE GENOMIC DNA]</scope>
    <source>
        <strain evidence="2 3">B156</strain>
    </source>
</reference>
<dbReference type="Pfam" id="PF19447">
    <property type="entry name" value="DUF5985"/>
    <property type="match status" value="1"/>
</dbReference>
<evidence type="ECO:0000313" key="2">
    <source>
        <dbReference type="EMBL" id="NNU43312.1"/>
    </source>
</evidence>
<keyword evidence="1" id="KW-0472">Membrane</keyword>
<keyword evidence="1" id="KW-1133">Transmembrane helix</keyword>
<keyword evidence="3" id="KW-1185">Reference proteome</keyword>
<dbReference type="RefSeq" id="WP_171558392.1">
    <property type="nucleotide sequence ID" value="NZ_JABFCS010000001.1"/>
</dbReference>
<reference evidence="2 3" key="2">
    <citation type="submission" date="2020-06" db="EMBL/GenBank/DDBJ databases">
        <title>Ramlibacter rhizophilus sp. nov., isolated from rhizosphere soil of national flower Mugunghwa from South Korea.</title>
        <authorList>
            <person name="Zheng-Fei Y."/>
            <person name="Huan T."/>
        </authorList>
    </citation>
    <scope>NUCLEOTIDE SEQUENCE [LARGE SCALE GENOMIC DNA]</scope>
    <source>
        <strain evidence="2 3">B156</strain>
    </source>
</reference>
<keyword evidence="1" id="KW-0812">Transmembrane</keyword>
<feature type="transmembrane region" description="Helical" evidence="1">
    <location>
        <begin position="6"/>
        <end position="24"/>
    </location>
</feature>
<dbReference type="EMBL" id="JABFCS010000001">
    <property type="protein sequence ID" value="NNU43312.1"/>
    <property type="molecule type" value="Genomic_DNA"/>
</dbReference>
<comment type="caution">
    <text evidence="2">The sequence shown here is derived from an EMBL/GenBank/DDBJ whole genome shotgun (WGS) entry which is preliminary data.</text>
</comment>
<protein>
    <submittedName>
        <fullName evidence="2">Uncharacterized protein</fullName>
    </submittedName>
</protein>
<sequence length="87" mass="10177">MELMLTGAIATGWLVAGLFFFRFWRHTRDRFFLWFALSFWLESANRVALGLWSGASEHNPFLYGLRVVAYGLILLAVWQKNRPRKSP</sequence>
<dbReference type="Proteomes" id="UP000552954">
    <property type="component" value="Unassembled WGS sequence"/>
</dbReference>
<feature type="transmembrane region" description="Helical" evidence="1">
    <location>
        <begin position="61"/>
        <end position="78"/>
    </location>
</feature>
<name>A0A849K4F3_9BURK</name>
<gene>
    <name evidence="2" type="ORF">HK415_09335</name>
</gene>